<dbReference type="Proteomes" id="UP001597326">
    <property type="component" value="Unassembled WGS sequence"/>
</dbReference>
<name>A0ABW4RXM7_9ACTN</name>
<comment type="caution">
    <text evidence="1">The sequence shown here is derived from an EMBL/GenBank/DDBJ whole genome shotgun (WGS) entry which is preliminary data.</text>
</comment>
<gene>
    <name evidence="1" type="ORF">ACFSCS_12230</name>
</gene>
<dbReference type="RefSeq" id="WP_343874453.1">
    <property type="nucleotide sequence ID" value="NZ_BAAAIX010000026.1"/>
</dbReference>
<evidence type="ECO:0000313" key="1">
    <source>
        <dbReference type="EMBL" id="MFD1890942.1"/>
    </source>
</evidence>
<accession>A0ABW4RXM7</accession>
<dbReference type="EMBL" id="JBHUFZ010000028">
    <property type="protein sequence ID" value="MFD1890942.1"/>
    <property type="molecule type" value="Genomic_DNA"/>
</dbReference>
<sequence length="88" mass="9777">MAHVIRELNLGDASDQLVRELSQLRNEFVHAAGQNSISTSAALNYIEACEQLSEAVASKGRSKMQHPSRSQVWQELRQQSAGFWHNGA</sequence>
<evidence type="ECO:0008006" key="3">
    <source>
        <dbReference type="Google" id="ProtNLM"/>
    </source>
</evidence>
<reference evidence="2" key="1">
    <citation type="journal article" date="2019" name="Int. J. Syst. Evol. Microbiol.">
        <title>The Global Catalogue of Microorganisms (GCM) 10K type strain sequencing project: providing services to taxonomists for standard genome sequencing and annotation.</title>
        <authorList>
            <consortium name="The Broad Institute Genomics Platform"/>
            <consortium name="The Broad Institute Genome Sequencing Center for Infectious Disease"/>
            <person name="Wu L."/>
            <person name="Ma J."/>
        </authorList>
    </citation>
    <scope>NUCLEOTIDE SEQUENCE [LARGE SCALE GENOMIC DNA]</scope>
    <source>
        <strain evidence="2">CAIM 431</strain>
    </source>
</reference>
<protein>
    <recommendedName>
        <fullName evidence="3">RiboL-PSP-HEPN domain-containing protein</fullName>
    </recommendedName>
</protein>
<proteinExistence type="predicted"/>
<organism evidence="1 2">
    <name type="scientific">Luteococcus peritonei</name>
    <dbReference type="NCBI Taxonomy" id="88874"/>
    <lineage>
        <taxon>Bacteria</taxon>
        <taxon>Bacillati</taxon>
        <taxon>Actinomycetota</taxon>
        <taxon>Actinomycetes</taxon>
        <taxon>Propionibacteriales</taxon>
        <taxon>Propionibacteriaceae</taxon>
        <taxon>Luteococcus</taxon>
    </lineage>
</organism>
<keyword evidence="2" id="KW-1185">Reference proteome</keyword>
<evidence type="ECO:0000313" key="2">
    <source>
        <dbReference type="Proteomes" id="UP001597326"/>
    </source>
</evidence>